<dbReference type="GO" id="GO:0007155">
    <property type="term" value="P:cell adhesion"/>
    <property type="evidence" value="ECO:0007669"/>
    <property type="project" value="UniProtKB-KW"/>
</dbReference>
<keyword evidence="7" id="KW-0176">Collagen</keyword>
<name>A0A0D9RCU7_CHLSB</name>
<protein>
    <recommendedName>
        <fullName evidence="13">Collagen alpha-5(VI) chain</fullName>
    </recommendedName>
    <alternativeName>
        <fullName evidence="14">Collagen alpha-1(XXIX) chain</fullName>
    </alternativeName>
</protein>
<feature type="region of interest" description="Disordered" evidence="15">
    <location>
        <begin position="1406"/>
        <end position="1701"/>
    </location>
</feature>
<feature type="compositionally biased region" description="Gly residues" evidence="15">
    <location>
        <begin position="1690"/>
        <end position="1699"/>
    </location>
</feature>
<organism evidence="18 19">
    <name type="scientific">Chlorocebus sabaeus</name>
    <name type="common">Green monkey</name>
    <name type="synonym">Simia sabaea</name>
    <dbReference type="NCBI Taxonomy" id="60711"/>
    <lineage>
        <taxon>Eukaryota</taxon>
        <taxon>Metazoa</taxon>
        <taxon>Chordata</taxon>
        <taxon>Craniata</taxon>
        <taxon>Vertebrata</taxon>
        <taxon>Euteleostomi</taxon>
        <taxon>Mammalia</taxon>
        <taxon>Eutheria</taxon>
        <taxon>Euarchontoglires</taxon>
        <taxon>Primates</taxon>
        <taxon>Haplorrhini</taxon>
        <taxon>Catarrhini</taxon>
        <taxon>Cercopithecidae</taxon>
        <taxon>Cercopithecinae</taxon>
        <taxon>Chlorocebus</taxon>
    </lineage>
</organism>
<dbReference type="FunFam" id="3.40.50.410:FF:000004">
    <property type="entry name" value="collagen alpha-6(VI) chain"/>
    <property type="match status" value="2"/>
</dbReference>
<dbReference type="PANTHER" id="PTHR24020:SF90">
    <property type="entry name" value="COLLAGEN ALPHA-1(XXI) CHAIN"/>
    <property type="match status" value="1"/>
</dbReference>
<dbReference type="SUPFAM" id="SSF53300">
    <property type="entry name" value="vWA-like"/>
    <property type="match status" value="10"/>
</dbReference>
<dbReference type="FunFam" id="3.40.50.410:FF:000082">
    <property type="entry name" value="Collagen type VI alpha 5 chain"/>
    <property type="match status" value="1"/>
</dbReference>
<feature type="chain" id="PRO_5005431069" description="Collagen alpha-5(VI) chain" evidence="16">
    <location>
        <begin position="19"/>
        <end position="2618"/>
    </location>
</feature>
<dbReference type="Gene3D" id="3.40.50.410">
    <property type="entry name" value="von Willebrand factor, type A domain"/>
    <property type="match status" value="9"/>
</dbReference>
<feature type="domain" description="VWFA" evidence="17">
    <location>
        <begin position="236"/>
        <end position="417"/>
    </location>
</feature>
<dbReference type="Ensembl" id="ENSCSAT00000008286.1">
    <property type="protein sequence ID" value="ENSCSAP00000006436.1"/>
    <property type="gene ID" value="ENSCSAG00000010280.1"/>
</dbReference>
<evidence type="ECO:0000256" key="4">
    <source>
        <dbReference type="ARBA" id="ARBA00022729"/>
    </source>
</evidence>
<evidence type="ECO:0000313" key="18">
    <source>
        <dbReference type="Ensembl" id="ENSCSAP00000006436.1"/>
    </source>
</evidence>
<dbReference type="Proteomes" id="UP000029965">
    <property type="component" value="Chromosome 15"/>
</dbReference>
<keyword evidence="8" id="KW-0325">Glycoprotein</keyword>
<evidence type="ECO:0000256" key="1">
    <source>
        <dbReference type="ARBA" id="ARBA00004498"/>
    </source>
</evidence>
<evidence type="ECO:0000256" key="9">
    <source>
        <dbReference type="ARBA" id="ARBA00023278"/>
    </source>
</evidence>
<feature type="signal peptide" evidence="16">
    <location>
        <begin position="1"/>
        <end position="18"/>
    </location>
</feature>
<dbReference type="InterPro" id="IPR050525">
    <property type="entry name" value="ECM_Assembly_Org"/>
</dbReference>
<sequence>MKILLIIFVLIIWTETLADQSPGPGPEYADVVFLMDSSDHLGPNLFPFVKTFINKMINSLPIETNKYRVALAQYSNEFHSEFHLNTFKGRSPMLNHLKMNFQFIGGSLQIGKALQEAHRTYFSAPTNGRDRKQFPPILVVLASAESEDEVEEASKALQKDGVKIISVGVQKASEENLKAMATSHFHFNLRTIRDLSTFSQNMTQIIKDVTKYKEGAIDADTQVPFPISCQKDSLADLVFLVDESLGTRGNLRHLQTFLENITSSMDVKENCLRLGLISYSSSAKTISFLKSSTTQSEFKQQIKNLSIQVGKSNTGAAIEHMRRDGFSESYGSRRAQGVPQIAVLVTHRPSDDKVHDAALNLRLEDVTMFALSIQGANNTQLEEIVSYPPEQTISMLKSYADLETYSTKFLKKLQNEIWSQISTYAEQRNLDKTGCVDTKEADIHFLIDGSSSIQEKEFEQIKRFMLEVTEMFSIGPDKVRVGVVQYSDNTEVEFYISDYSNGIGLRKAIFNIKQLTGRTYTGKALDYILQIIKNGSKDRMSKVPCYLIVLTDGMSMDRVVEPAKRLREEQITIHAVGIGAANKIELQEIAGKEERVSFGQNFDALKSIKNEVVREICTEKGCEDMKADIMFLVDSSWSIGNENFRKMKIFMKNLLTKIQIGADKTQIGVVQFSDTTKEEFQLNRYFTRQEISDAIDRMSLINEGTLTGKALNFVGQYFTHSKGARLGAKKFLIFITDGVAQDDVRDPARILRGKDVTIFSVGVYNANRSQLEEISGDGSLVFHVENFDHLKTLERKLVFRVCALHDCKRITGLDVVFVLDHSGSIKKQYQDHMINLTIHLVKKADVGRNGVQFGALKYSDQPNILFYLNTYSNRSAIIENLRMRRDTGGSTYTAKALKHANALFTEEHGSRIKENVKQMLIVITDGKSHDHDQLNDTASELRDKGITIFAVGIGKANQKELEGMAGNKNNTIYVDNFDKLKDVFTLVQESMCTESPEVCSLQEADVIFLCDGSDRVSNSDFVTMTTFLSDLIDNFDIQSQRMKIGMAQFGSNYQSIIELKNSLTKTQWKNQIQNVSKSSGFPRIDFALKKVSNMFNLYAGGRRNAGVPQTLVVITSGDPHYNVADAVKTLKDLGICVLVLGIGDVSKEQLLPITGNSEKIITFQDFDKLKNVDVRKRIVREICQSCGKTNCFMDIVVGFDISTHVQGQPLFQGHPQLESYLPGILEDISSIRGVSCGAGTEVQVSLAFKVSNDQEFPAKFQIYQKAVFDSLLQVNVDGPTHLNAQFLRSLWDTFKNKSASWGQVLLIFSDGLQSESNTMLENQSDRLREAGLDALLVVSLNTTAHHEFSSFEFGKGFNYWTHLTIGMRELGKKLSYFTFFPQGNIAERTCCYTFCKCPGIPGPHGTRGPQAMKGSQGLKGSKGHRGEDGDPGVRGDAGPQGDRGIAGCPGEQGEKGPRGFSGPKGGHGDDGIDGLDGEEGSHGFPGIKGEKGDPGSQGSPGSRGSPGQYGEKGFPGDLGNPGQNSNIKGQKGSKGEQGRQGRTGQKGVQGSPSSTGSRGREGRRGLQGVSGEPGNPGPTGTLGAEGLQGPQGSQGNPGRKGEKGSQGHKGPQGSPGLMGAKGSTGRPGLLGKKGEPGLLGDPGPVGQTGQRGRQGDSGIPGYGQMGRKGIKGPRGFPGDVGQKGDIGDPGISGGPGPKGFRGLALTVGLRGEEGSQGLPGPPGQRGIKGMAGQPVYSQCDLIRFLRERSPCWKEKCPVYPTELVFALDNSYDVTEESFNKTRDIITSIVNDLNIRENNCLVGARVAVVSYNSDTSYLIRWSDYNRKKQLLQQLSQIKYQDTTEPRDVGNAMRFVARNVFKRTYAEANMRRVAVFFSNGQMAGRSSIITATMEFSALDISPTVFAFDERVFLEVFGFDNTGTFQVIPVPPNGENQTLERLRRCTLCYDKCFPNACIQEAFLPEDSYMDVAFLIDNSRNIAKDEFKAVKALVSSVIDNFNIASDPLISDSGDRIALLSYSPWESSRTKMGTVKTEFDFTTYNNQLLMKNHIQTSFQQLNGEATIGDALMWTTENLFPGTPYLRKHKVIFVVSAGENYERKEFAKMMALRAKCQGYIIFVISLGPTRKDDMEELASYPLDQHLIQLGRIHKPDLNYILKFLKPFLYSVRRGFNQYPPPMLEDACSLINLGENDRNDGFQFTTELQEDFSGENDFIGQELNFGRESSFVKIEDNRSDYLVYLPSQMFEPQKLMINYEKDKRSAEIASLTSGRENYGRKEELDHTNEPGDVSLQEYYMDVAFLIDASQRVGSDEFKEVKAFVTSVLDYFHIAPNPLTSTLGDRVAVLSYSPPGYMPNTEECPVYLEFDLVTYNSIHQMKHHLQDSQQLNGDVFIGHALQWTIDNVFVGTPNLRKNKVIFVVSAGETNPLDKEVLRNVSLRAKCQGYSIFVFSFGPKHNDKELEELASHPLDHHLVQLGRTHKPDWNYIIKFVKPFVHLIRRAINKYPTKDMKATCVNMTSPNPENGGTENTVLLIPGIYEIKTENGELFDEFDSQVQHFLILGNNHSNGSGTATDLMQKLYLLFSTEKLAMKDKEKAHAEEISALVVDKQQEKEDKEMEATDI</sequence>
<reference evidence="18" key="2">
    <citation type="submission" date="2025-08" db="UniProtKB">
        <authorList>
            <consortium name="Ensembl"/>
        </authorList>
    </citation>
    <scope>IDENTIFICATION</scope>
</reference>
<dbReference type="FunFam" id="3.40.50.410:FF:000003">
    <property type="entry name" value="Collagen type VI alpha 3 chain"/>
    <property type="match status" value="2"/>
</dbReference>
<feature type="domain" description="VWFA" evidence="17">
    <location>
        <begin position="814"/>
        <end position="987"/>
    </location>
</feature>
<keyword evidence="9" id="KW-0379">Hydroxylation</keyword>
<evidence type="ECO:0000256" key="16">
    <source>
        <dbReference type="SAM" id="SignalP"/>
    </source>
</evidence>
<dbReference type="SMART" id="SM00327">
    <property type="entry name" value="VWA"/>
    <property type="match status" value="9"/>
</dbReference>
<evidence type="ECO:0000256" key="11">
    <source>
        <dbReference type="ARBA" id="ARBA00044000"/>
    </source>
</evidence>
<dbReference type="FunFam" id="3.40.50.410:FF:000016">
    <property type="entry name" value="Collagen type VI alpha 3 chain"/>
    <property type="match status" value="1"/>
</dbReference>
<dbReference type="GeneTree" id="ENSGT00940000162990"/>
<keyword evidence="4 16" id="KW-0732">Signal</keyword>
<evidence type="ECO:0000256" key="14">
    <source>
        <dbReference type="ARBA" id="ARBA00080704"/>
    </source>
</evidence>
<dbReference type="InterPro" id="IPR002035">
    <property type="entry name" value="VWF_A"/>
</dbReference>
<reference evidence="18" key="3">
    <citation type="submission" date="2025-09" db="UniProtKB">
        <authorList>
            <consortium name="Ensembl"/>
        </authorList>
    </citation>
    <scope>IDENTIFICATION</scope>
</reference>
<evidence type="ECO:0000256" key="3">
    <source>
        <dbReference type="ARBA" id="ARBA00022530"/>
    </source>
</evidence>
<feature type="domain" description="VWFA" evidence="17">
    <location>
        <begin position="2294"/>
        <end position="2490"/>
    </location>
</feature>
<evidence type="ECO:0000256" key="10">
    <source>
        <dbReference type="ARBA" id="ARBA00043858"/>
    </source>
</evidence>
<keyword evidence="19" id="KW-1185">Reference proteome</keyword>
<evidence type="ECO:0000256" key="12">
    <source>
        <dbReference type="ARBA" id="ARBA00064901"/>
    </source>
</evidence>
<dbReference type="CDD" id="cd01450">
    <property type="entry name" value="vWFA_subfamily_ECM"/>
    <property type="match status" value="5"/>
</dbReference>
<accession>A0A0D9RCU7</accession>
<dbReference type="jPOST" id="A0A0D9RCU7"/>
<dbReference type="eggNOG" id="KOG3544">
    <property type="taxonomic scope" value="Eukaryota"/>
</dbReference>
<dbReference type="Pfam" id="PF00092">
    <property type="entry name" value="VWA"/>
    <property type="match status" value="9"/>
</dbReference>
<dbReference type="FunFam" id="3.40.50.410:FF:000044">
    <property type="entry name" value="Collagen type VI alpha 6 chain"/>
    <property type="match status" value="1"/>
</dbReference>
<comment type="subcellular location">
    <subcellularLocation>
        <location evidence="1">Secreted</location>
        <location evidence="1">Extracellular space</location>
        <location evidence="1">Extracellular matrix</location>
    </subcellularLocation>
</comment>
<dbReference type="PROSITE" id="PS50234">
    <property type="entry name" value="VWFA"/>
    <property type="match status" value="9"/>
</dbReference>
<evidence type="ECO:0000313" key="19">
    <source>
        <dbReference type="Proteomes" id="UP000029965"/>
    </source>
</evidence>
<feature type="domain" description="VWFA" evidence="17">
    <location>
        <begin position="1967"/>
        <end position="2158"/>
    </location>
</feature>
<comment type="similarity">
    <text evidence="11">Belongs to the type VI collagen family.</text>
</comment>
<feature type="domain" description="VWFA" evidence="17">
    <location>
        <begin position="1005"/>
        <end position="1178"/>
    </location>
</feature>
<dbReference type="InterPro" id="IPR036465">
    <property type="entry name" value="vWFA_dom_sf"/>
</dbReference>
<dbReference type="GO" id="GO:0005615">
    <property type="term" value="C:extracellular space"/>
    <property type="evidence" value="ECO:0007669"/>
    <property type="project" value="TreeGrafter"/>
</dbReference>
<evidence type="ECO:0000256" key="13">
    <source>
        <dbReference type="ARBA" id="ARBA00071949"/>
    </source>
</evidence>
<comment type="function">
    <text evidence="10">Collagen VI acts as a cell-binding protein.</text>
</comment>
<comment type="subunit">
    <text evidence="12">Trimers composed of three different chains: alpha-1(VI), alpha-2(VI), and alpha-3(VI) or alpha-5(VI) or alpha-6(VI).</text>
</comment>
<dbReference type="GO" id="GO:0005589">
    <property type="term" value="C:collagen type VI trimer"/>
    <property type="evidence" value="ECO:0007669"/>
    <property type="project" value="UniProtKB-ARBA"/>
</dbReference>
<dbReference type="InterPro" id="IPR008160">
    <property type="entry name" value="Collagen"/>
</dbReference>
<keyword evidence="2" id="KW-0964">Secreted</keyword>
<feature type="domain" description="VWFA" evidence="17">
    <location>
        <begin position="1762"/>
        <end position="1939"/>
    </location>
</feature>
<dbReference type="OMA" id="PCWKEKC"/>
<feature type="compositionally biased region" description="Low complexity" evidence="15">
    <location>
        <begin position="1626"/>
        <end position="1645"/>
    </location>
</feature>
<dbReference type="STRING" id="60711.ENSCSAP00000006436"/>
<keyword evidence="5" id="KW-0677">Repeat</keyword>
<dbReference type="PRINTS" id="PR00453">
    <property type="entry name" value="VWFADOMAIN"/>
</dbReference>
<dbReference type="PANTHER" id="PTHR24020">
    <property type="entry name" value="COLLAGEN ALPHA"/>
    <property type="match status" value="1"/>
</dbReference>
<reference evidence="18 19" key="1">
    <citation type="submission" date="2014-03" db="EMBL/GenBank/DDBJ databases">
        <authorList>
            <person name="Warren W."/>
            <person name="Wilson R.K."/>
        </authorList>
    </citation>
    <scope>NUCLEOTIDE SEQUENCE</scope>
</reference>
<feature type="domain" description="VWFA" evidence="17">
    <location>
        <begin position="30"/>
        <end position="209"/>
    </location>
</feature>
<evidence type="ECO:0000256" key="8">
    <source>
        <dbReference type="ARBA" id="ARBA00023180"/>
    </source>
</evidence>
<evidence type="ECO:0000256" key="5">
    <source>
        <dbReference type="ARBA" id="ARBA00022737"/>
    </source>
</evidence>
<proteinExistence type="inferred from homology"/>
<evidence type="ECO:0000256" key="7">
    <source>
        <dbReference type="ARBA" id="ARBA00023119"/>
    </source>
</evidence>
<evidence type="ECO:0000256" key="6">
    <source>
        <dbReference type="ARBA" id="ARBA00022889"/>
    </source>
</evidence>
<dbReference type="CDD" id="cd01472">
    <property type="entry name" value="vWA_collagen"/>
    <property type="match status" value="2"/>
</dbReference>
<feature type="domain" description="VWFA" evidence="17">
    <location>
        <begin position="628"/>
        <end position="797"/>
    </location>
</feature>
<gene>
    <name evidence="18" type="primary">COL6A5</name>
</gene>
<evidence type="ECO:0000256" key="2">
    <source>
        <dbReference type="ARBA" id="ARBA00022525"/>
    </source>
</evidence>
<evidence type="ECO:0000259" key="17">
    <source>
        <dbReference type="PROSITE" id="PS50234"/>
    </source>
</evidence>
<feature type="compositionally biased region" description="Basic and acidic residues" evidence="15">
    <location>
        <begin position="1424"/>
        <end position="1433"/>
    </location>
</feature>
<feature type="domain" description="VWFA" evidence="17">
    <location>
        <begin position="442"/>
        <end position="612"/>
    </location>
</feature>
<evidence type="ECO:0000256" key="15">
    <source>
        <dbReference type="SAM" id="MobiDB-lite"/>
    </source>
</evidence>
<keyword evidence="6" id="KW-0130">Cell adhesion</keyword>
<dbReference type="Pfam" id="PF01391">
    <property type="entry name" value="Collagen"/>
    <property type="match status" value="3"/>
</dbReference>
<dbReference type="EMBL" id="AQIB01076383">
    <property type="status" value="NOT_ANNOTATED_CDS"/>
    <property type="molecule type" value="Genomic_DNA"/>
</dbReference>
<dbReference type="FunFam" id="3.40.50.410:FF:000021">
    <property type="entry name" value="Collagen, type VI, alpha 3"/>
    <property type="match status" value="2"/>
</dbReference>
<feature type="compositionally biased region" description="Low complexity" evidence="15">
    <location>
        <begin position="1494"/>
        <end position="1509"/>
    </location>
</feature>
<keyword evidence="3" id="KW-0272">Extracellular matrix</keyword>